<dbReference type="Proteomes" id="UP000054549">
    <property type="component" value="Unassembled WGS sequence"/>
</dbReference>
<reference evidence="1 2" key="1">
    <citation type="submission" date="2014-04" db="EMBL/GenBank/DDBJ databases">
        <title>Evolutionary Origins and Diversification of the Mycorrhizal Mutualists.</title>
        <authorList>
            <consortium name="DOE Joint Genome Institute"/>
            <consortium name="Mycorrhizal Genomics Consortium"/>
            <person name="Kohler A."/>
            <person name="Kuo A."/>
            <person name="Nagy L.G."/>
            <person name="Floudas D."/>
            <person name="Copeland A."/>
            <person name="Barry K.W."/>
            <person name="Cichocki N."/>
            <person name="Veneault-Fourrey C."/>
            <person name="LaButti K."/>
            <person name="Lindquist E.A."/>
            <person name="Lipzen A."/>
            <person name="Lundell T."/>
            <person name="Morin E."/>
            <person name="Murat C."/>
            <person name="Riley R."/>
            <person name="Ohm R."/>
            <person name="Sun H."/>
            <person name="Tunlid A."/>
            <person name="Henrissat B."/>
            <person name="Grigoriev I.V."/>
            <person name="Hibbett D.S."/>
            <person name="Martin F."/>
        </authorList>
    </citation>
    <scope>NUCLEOTIDE SEQUENCE [LARGE SCALE GENOMIC DNA]</scope>
    <source>
        <strain evidence="1 2">Koide BX008</strain>
    </source>
</reference>
<dbReference type="AlphaFoldDB" id="A0A0C2T1C3"/>
<gene>
    <name evidence="1" type="ORF">M378DRAFT_156805</name>
</gene>
<sequence length="88" mass="9555">MEMMCNTSLFDAEIFKAVWKPVISAVAYAFVNFEDDYVIQHSIAGLRIGPLVLAANMNYASQTVPLAALDLPSTVNITQVMNTGSSIN</sequence>
<dbReference type="STRING" id="946122.A0A0C2T1C3"/>
<keyword evidence="2" id="KW-1185">Reference proteome</keyword>
<dbReference type="InParanoid" id="A0A0C2T1C3"/>
<dbReference type="HOGENOM" id="CLU_171215_0_0_1"/>
<organism evidence="1 2">
    <name type="scientific">Amanita muscaria (strain Koide BX008)</name>
    <dbReference type="NCBI Taxonomy" id="946122"/>
    <lineage>
        <taxon>Eukaryota</taxon>
        <taxon>Fungi</taxon>
        <taxon>Dikarya</taxon>
        <taxon>Basidiomycota</taxon>
        <taxon>Agaricomycotina</taxon>
        <taxon>Agaricomycetes</taxon>
        <taxon>Agaricomycetidae</taxon>
        <taxon>Agaricales</taxon>
        <taxon>Pluteineae</taxon>
        <taxon>Amanitaceae</taxon>
        <taxon>Amanita</taxon>
    </lineage>
</organism>
<protein>
    <submittedName>
        <fullName evidence="1">Uncharacterized protein</fullName>
    </submittedName>
</protein>
<evidence type="ECO:0000313" key="2">
    <source>
        <dbReference type="Proteomes" id="UP000054549"/>
    </source>
</evidence>
<name>A0A0C2T1C3_AMAMK</name>
<dbReference type="OrthoDB" id="10258608at2759"/>
<evidence type="ECO:0000313" key="1">
    <source>
        <dbReference type="EMBL" id="KIL69585.1"/>
    </source>
</evidence>
<accession>A0A0C2T1C3</accession>
<dbReference type="EMBL" id="KN818225">
    <property type="protein sequence ID" value="KIL69585.1"/>
    <property type="molecule type" value="Genomic_DNA"/>
</dbReference>
<proteinExistence type="predicted"/>